<name>A0ABT4THG8_9ACTN</name>
<sequence>MDRAHTCPHPAVTADGAAEGADDLDLDRIAAAREYIDPVFLDTPQYRDPVLDAALGRPALVKVETLNPLRSFKGRGALHLAAHLPAATGLVCASGGGNFGQAVAYAARGIGVTADVFVPEHTSEVKTARMVSFGARVHRVGAHLEEAGAFAAADAGRVMAVDGRDAAIAEGAGTIGVELAWTGGFDTVVLPLGDGALITGVARWLRAHAPGVRVVGAGAAAAPAMARAWRTGRAEAVAPSSSFAAGISIAAPHPEAVRRVRALVDDVVLVDEEEMAAAMRLAARTLGVLPEPAGAAGLAAIARGREAVPGESVATVITGANADPAA</sequence>
<dbReference type="EMBL" id="JAQFWP010000008">
    <property type="protein sequence ID" value="MDA2804153.1"/>
    <property type="molecule type" value="Genomic_DNA"/>
</dbReference>
<accession>A0ABT4THG8</accession>
<evidence type="ECO:0000259" key="4">
    <source>
        <dbReference type="Pfam" id="PF00291"/>
    </source>
</evidence>
<evidence type="ECO:0000256" key="1">
    <source>
        <dbReference type="ARBA" id="ARBA00001933"/>
    </source>
</evidence>
<feature type="domain" description="Tryptophan synthase beta chain-like PALP" evidence="4">
    <location>
        <begin position="41"/>
        <end position="319"/>
    </location>
</feature>
<dbReference type="InterPro" id="IPR001926">
    <property type="entry name" value="TrpB-like_PALP"/>
</dbReference>
<dbReference type="Gene3D" id="3.40.50.1100">
    <property type="match status" value="2"/>
</dbReference>
<organism evidence="5 6">
    <name type="scientific">Nocardiopsis suaedae</name>
    <dbReference type="NCBI Taxonomy" id="3018444"/>
    <lineage>
        <taxon>Bacteria</taxon>
        <taxon>Bacillati</taxon>
        <taxon>Actinomycetota</taxon>
        <taxon>Actinomycetes</taxon>
        <taxon>Streptosporangiales</taxon>
        <taxon>Nocardiopsidaceae</taxon>
        <taxon>Nocardiopsis</taxon>
    </lineage>
</organism>
<dbReference type="RefSeq" id="WP_270676679.1">
    <property type="nucleotide sequence ID" value="NZ_JAQFWP010000008.1"/>
</dbReference>
<evidence type="ECO:0000256" key="3">
    <source>
        <dbReference type="ARBA" id="ARBA00023239"/>
    </source>
</evidence>
<keyword evidence="6" id="KW-1185">Reference proteome</keyword>
<dbReference type="PANTHER" id="PTHR48078">
    <property type="entry name" value="THREONINE DEHYDRATASE, MITOCHONDRIAL-RELATED"/>
    <property type="match status" value="1"/>
</dbReference>
<evidence type="ECO:0000313" key="6">
    <source>
        <dbReference type="Proteomes" id="UP001165685"/>
    </source>
</evidence>
<evidence type="ECO:0000256" key="2">
    <source>
        <dbReference type="ARBA" id="ARBA00022898"/>
    </source>
</evidence>
<keyword evidence="3" id="KW-0456">Lyase</keyword>
<evidence type="ECO:0000313" key="5">
    <source>
        <dbReference type="EMBL" id="MDA2804153.1"/>
    </source>
</evidence>
<proteinExistence type="predicted"/>
<dbReference type="InterPro" id="IPR036052">
    <property type="entry name" value="TrpB-like_PALP_sf"/>
</dbReference>
<comment type="caution">
    <text evidence="5">The sequence shown here is derived from an EMBL/GenBank/DDBJ whole genome shotgun (WGS) entry which is preliminary data.</text>
</comment>
<dbReference type="InterPro" id="IPR050147">
    <property type="entry name" value="Ser/Thr_Dehydratase"/>
</dbReference>
<reference evidence="5" key="1">
    <citation type="submission" date="2023-01" db="EMBL/GenBank/DDBJ databases">
        <title>Draft genome sequence of Nocardiopsis sp. LSu2-4 isolated from halophytes.</title>
        <authorList>
            <person name="Duangmal K."/>
            <person name="Chantavorakit T."/>
        </authorList>
    </citation>
    <scope>NUCLEOTIDE SEQUENCE</scope>
    <source>
        <strain evidence="5">LSu2-4</strain>
    </source>
</reference>
<dbReference type="Proteomes" id="UP001165685">
    <property type="component" value="Unassembled WGS sequence"/>
</dbReference>
<dbReference type="PANTHER" id="PTHR48078:SF6">
    <property type="entry name" value="L-THREONINE DEHYDRATASE CATABOLIC TDCB"/>
    <property type="match status" value="1"/>
</dbReference>
<dbReference type="Pfam" id="PF00291">
    <property type="entry name" value="PALP"/>
    <property type="match status" value="1"/>
</dbReference>
<keyword evidence="2" id="KW-0663">Pyridoxal phosphate</keyword>
<dbReference type="SUPFAM" id="SSF53686">
    <property type="entry name" value="Tryptophan synthase beta subunit-like PLP-dependent enzymes"/>
    <property type="match status" value="1"/>
</dbReference>
<comment type="cofactor">
    <cofactor evidence="1">
        <name>pyridoxal 5'-phosphate</name>
        <dbReference type="ChEBI" id="CHEBI:597326"/>
    </cofactor>
</comment>
<protein>
    <submittedName>
        <fullName evidence="5">Pyridoxal-phosphate dependent enzyme</fullName>
    </submittedName>
</protein>
<gene>
    <name evidence="5" type="ORF">O4U47_06485</name>
</gene>